<reference evidence="2 3" key="1">
    <citation type="submission" date="2019-02" db="EMBL/GenBank/DDBJ databases">
        <title>Deep-cultivation of Planctomycetes and their phenomic and genomic characterization uncovers novel biology.</title>
        <authorList>
            <person name="Wiegand S."/>
            <person name="Jogler M."/>
            <person name="Boedeker C."/>
            <person name="Pinto D."/>
            <person name="Vollmers J."/>
            <person name="Rivas-Marin E."/>
            <person name="Kohn T."/>
            <person name="Peeters S.H."/>
            <person name="Heuer A."/>
            <person name="Rast P."/>
            <person name="Oberbeckmann S."/>
            <person name="Bunk B."/>
            <person name="Jeske O."/>
            <person name="Meyerdierks A."/>
            <person name="Storesund J.E."/>
            <person name="Kallscheuer N."/>
            <person name="Luecker S."/>
            <person name="Lage O.M."/>
            <person name="Pohl T."/>
            <person name="Merkel B.J."/>
            <person name="Hornburger P."/>
            <person name="Mueller R.-W."/>
            <person name="Bruemmer F."/>
            <person name="Labrenz M."/>
            <person name="Spormann A.M."/>
            <person name="Op Den Camp H."/>
            <person name="Overmann J."/>
            <person name="Amann R."/>
            <person name="Jetten M.S.M."/>
            <person name="Mascher T."/>
            <person name="Medema M.H."/>
            <person name="Devos D.P."/>
            <person name="Kaster A.-K."/>
            <person name="Ovreas L."/>
            <person name="Rohde M."/>
            <person name="Galperin M.Y."/>
            <person name="Jogler C."/>
        </authorList>
    </citation>
    <scope>NUCLEOTIDE SEQUENCE [LARGE SCALE GENOMIC DNA]</scope>
    <source>
        <strain evidence="2 3">Pla100</strain>
    </source>
</reference>
<feature type="transmembrane region" description="Helical" evidence="1">
    <location>
        <begin position="153"/>
        <end position="171"/>
    </location>
</feature>
<dbReference type="Gene3D" id="2.20.28.160">
    <property type="match status" value="1"/>
</dbReference>
<gene>
    <name evidence="2" type="ORF">Pla100_12830</name>
</gene>
<dbReference type="AlphaFoldDB" id="A0A5C6APU0"/>
<dbReference type="OrthoDB" id="270282at2"/>
<proteinExistence type="predicted"/>
<protein>
    <submittedName>
        <fullName evidence="2">Uncharacterized protein</fullName>
    </submittedName>
</protein>
<dbReference type="EMBL" id="SJPM01000002">
    <property type="protein sequence ID" value="TWU01548.1"/>
    <property type="molecule type" value="Genomic_DNA"/>
</dbReference>
<evidence type="ECO:0000313" key="2">
    <source>
        <dbReference type="EMBL" id="TWU01548.1"/>
    </source>
</evidence>
<dbReference type="RefSeq" id="WP_146576829.1">
    <property type="nucleotide sequence ID" value="NZ_SJPM01000002.1"/>
</dbReference>
<comment type="caution">
    <text evidence="2">The sequence shown here is derived from an EMBL/GenBank/DDBJ whole genome shotgun (WGS) entry which is preliminary data.</text>
</comment>
<sequence>MFELTCPECQSKVPVTPAKAGGEVPCPQCDRSIAVPKLGELKTLPQVQDAGAASADVAPRGLSGGRSMAFAALGAVSLLCFLGAAFCGINWATIEVPATSQTHLEGLKETYQQLSAARLIREYQDITEFGVDVPHPYPYRMIELRKQAWGNKAMAFAAAGLLAAVLSVFVGRRTSASGVLT</sequence>
<name>A0A5C6APU0_9BACT</name>
<keyword evidence="1" id="KW-0812">Transmembrane</keyword>
<keyword evidence="1" id="KW-0472">Membrane</keyword>
<keyword evidence="1" id="KW-1133">Transmembrane helix</keyword>
<evidence type="ECO:0000256" key="1">
    <source>
        <dbReference type="SAM" id="Phobius"/>
    </source>
</evidence>
<accession>A0A5C6APU0</accession>
<organism evidence="2 3">
    <name type="scientific">Neorhodopirellula pilleata</name>
    <dbReference type="NCBI Taxonomy" id="2714738"/>
    <lineage>
        <taxon>Bacteria</taxon>
        <taxon>Pseudomonadati</taxon>
        <taxon>Planctomycetota</taxon>
        <taxon>Planctomycetia</taxon>
        <taxon>Pirellulales</taxon>
        <taxon>Pirellulaceae</taxon>
        <taxon>Neorhodopirellula</taxon>
    </lineage>
</organism>
<feature type="transmembrane region" description="Helical" evidence="1">
    <location>
        <begin position="70"/>
        <end position="94"/>
    </location>
</feature>
<dbReference type="Proteomes" id="UP000316213">
    <property type="component" value="Unassembled WGS sequence"/>
</dbReference>
<keyword evidence="3" id="KW-1185">Reference proteome</keyword>
<evidence type="ECO:0000313" key="3">
    <source>
        <dbReference type="Proteomes" id="UP000316213"/>
    </source>
</evidence>